<reference evidence="3 4" key="1">
    <citation type="journal article" date="2012" name="Environ. Microbiol.">
        <title>The genome sequence of Desulfatibacillum alkenivorans AK-01: a blueprint for anaerobic alkane oxidation.</title>
        <authorList>
            <person name="Callaghan A.V."/>
            <person name="Morris B.E."/>
            <person name="Pereira I.A."/>
            <person name="McInerney M.J."/>
            <person name="Austin R.N."/>
            <person name="Groves J.T."/>
            <person name="Kukor J.J."/>
            <person name="Suflita J.M."/>
            <person name="Young L.Y."/>
            <person name="Zylstra G.J."/>
            <person name="Wawrik B."/>
        </authorList>
    </citation>
    <scope>NUCLEOTIDE SEQUENCE [LARGE SCALE GENOMIC DNA]</scope>
    <source>
        <strain evidence="3 4">AK-01</strain>
    </source>
</reference>
<dbReference type="Proteomes" id="UP000000739">
    <property type="component" value="Chromosome"/>
</dbReference>
<evidence type="ECO:0000259" key="1">
    <source>
        <dbReference type="Pfam" id="PF13175"/>
    </source>
</evidence>
<protein>
    <submittedName>
        <fullName evidence="3">SMC domain protein</fullName>
    </submittedName>
</protein>
<dbReference type="PANTHER" id="PTHR43581:SF4">
    <property type="entry name" value="ATP_GTP PHOSPHATASE"/>
    <property type="match status" value="1"/>
</dbReference>
<dbReference type="CDD" id="cd00267">
    <property type="entry name" value="ABC_ATPase"/>
    <property type="match status" value="1"/>
</dbReference>
<evidence type="ECO:0000313" key="4">
    <source>
        <dbReference type="Proteomes" id="UP000000739"/>
    </source>
</evidence>
<dbReference type="InterPro" id="IPR034139">
    <property type="entry name" value="TOPRIM_OLD"/>
</dbReference>
<dbReference type="AlphaFoldDB" id="B8FKF9"/>
<dbReference type="InterPro" id="IPR027417">
    <property type="entry name" value="P-loop_NTPase"/>
</dbReference>
<dbReference type="HOGENOM" id="CLU_021240_1_0_7"/>
<name>B8FKF9_DESAL</name>
<dbReference type="Gene3D" id="3.40.50.300">
    <property type="entry name" value="P-loop containing nucleotide triphosphate hydrolases"/>
    <property type="match status" value="2"/>
</dbReference>
<dbReference type="eggNOG" id="COG1196">
    <property type="taxonomic scope" value="Bacteria"/>
</dbReference>
<dbReference type="InterPro" id="IPR041685">
    <property type="entry name" value="AAA_GajA/Old/RecF-like"/>
</dbReference>
<dbReference type="InterPro" id="IPR051396">
    <property type="entry name" value="Bact_Antivir_Def_Nuclease"/>
</dbReference>
<accession>B8FKF9</accession>
<feature type="domain" description="Endonuclease GajA/Old nuclease/RecF-like AAA" evidence="1">
    <location>
        <begin position="210"/>
        <end position="342"/>
    </location>
</feature>
<dbReference type="PANTHER" id="PTHR43581">
    <property type="entry name" value="ATP/GTP PHOSPHATASE"/>
    <property type="match status" value="1"/>
</dbReference>
<feature type="domain" description="OLD protein-like TOPRIM" evidence="2">
    <location>
        <begin position="388"/>
        <end position="460"/>
    </location>
</feature>
<keyword evidence="4" id="KW-1185">Reference proteome</keyword>
<dbReference type="Pfam" id="PF20469">
    <property type="entry name" value="OLD-like_TOPRIM"/>
    <property type="match status" value="1"/>
</dbReference>
<evidence type="ECO:0000259" key="2">
    <source>
        <dbReference type="Pfam" id="PF20469"/>
    </source>
</evidence>
<dbReference type="CDD" id="cd01026">
    <property type="entry name" value="TOPRIM_OLD"/>
    <property type="match status" value="1"/>
</dbReference>
<proteinExistence type="predicted"/>
<dbReference type="RefSeq" id="WP_012609214.1">
    <property type="nucleotide sequence ID" value="NC_011768.1"/>
</dbReference>
<sequence>MYLSKITIENFRCFGERDKKFEMSLKPGLTTLVGENDAGKSAIIDAIRYVLCTTDQEWLRIKENDFHVGANPKEIRIVCKFDDLEAHHQRAFIEYLTHDASGAKPPVFFLHWTAKETGEIMKGRPYRRIELHSGEKGEGPSIDPKVRELLSVTYLRPLRDAERALSAGRGSRLSQVLYHTEEVKSSGKPYGEGVANEELSVTGIGELADALIKNQPGIVETRKQIDNHLEKLTLLGNPICSKVEVSGAAASPDVRLRQLLEKLDLSLDEIGKPGLGSNNLLFMACELLLLAQENEGNRMLLIEEPEAHLHPQRQLQVMKTLQEEAEEKKIQIIVTTHSPNLASAIKLKGLTLIHENKAFSMAEGETKLEKSDYQFLERFLDVTKANLFFARGVMIVEGDAENILIPTLAKLIGRDFTENGVSIVNVGGVGLRRYARIFQRVHIEKDGLLKIPVACVTDLDVMPNCAPAIIDKLDKEGHVPEIKKRQWRMKHDYNEEKPLEQKYFSTEQKATGQCVRTFVSDEWTMEYNLAIGPQDDNGEFPGGLGYQTFAAAYLASKDDSLYTNKKTTSQWQEEIKKNYKKIILESEAQDGCLVEEVIASKIYNFFVNKKASKTIAAQHLSYILQLHVQRGDLSEDQLRAVLPTYLVEAIEYVTGNLILEIKDGKEGHDGE</sequence>
<dbReference type="KEGG" id="dal:Dalk_0064"/>
<gene>
    <name evidence="3" type="ordered locus">Dalk_0064</name>
</gene>
<dbReference type="EMBL" id="CP001322">
    <property type="protein sequence ID" value="ACL01774.1"/>
    <property type="molecule type" value="Genomic_DNA"/>
</dbReference>
<evidence type="ECO:0000313" key="3">
    <source>
        <dbReference type="EMBL" id="ACL01774.1"/>
    </source>
</evidence>
<dbReference type="Pfam" id="PF13175">
    <property type="entry name" value="AAA_15"/>
    <property type="match status" value="2"/>
</dbReference>
<organism evidence="3 4">
    <name type="scientific">Desulfatibacillum aliphaticivorans</name>
    <dbReference type="NCBI Taxonomy" id="218208"/>
    <lineage>
        <taxon>Bacteria</taxon>
        <taxon>Pseudomonadati</taxon>
        <taxon>Thermodesulfobacteriota</taxon>
        <taxon>Desulfobacteria</taxon>
        <taxon>Desulfobacterales</taxon>
        <taxon>Desulfatibacillaceae</taxon>
        <taxon>Desulfatibacillum</taxon>
    </lineage>
</organism>
<dbReference type="SUPFAM" id="SSF52540">
    <property type="entry name" value="P-loop containing nucleoside triphosphate hydrolases"/>
    <property type="match status" value="1"/>
</dbReference>
<feature type="domain" description="Endonuclease GajA/Old nuclease/RecF-like AAA" evidence="1">
    <location>
        <begin position="1"/>
        <end position="85"/>
    </location>
</feature>
<dbReference type="eggNOG" id="COG3593">
    <property type="taxonomic scope" value="Bacteria"/>
</dbReference>